<evidence type="ECO:0000256" key="1">
    <source>
        <dbReference type="SAM" id="SignalP"/>
    </source>
</evidence>
<accession>A0A919S9L8</accession>
<keyword evidence="1" id="KW-0732">Signal</keyword>
<protein>
    <recommendedName>
        <fullName evidence="4">F5/8 type C domain-containing protein</fullName>
    </recommendedName>
</protein>
<feature type="signal peptide" evidence="1">
    <location>
        <begin position="1"/>
        <end position="28"/>
    </location>
</feature>
<organism evidence="2 3">
    <name type="scientific">Actinoplanes auranticolor</name>
    <dbReference type="NCBI Taxonomy" id="47988"/>
    <lineage>
        <taxon>Bacteria</taxon>
        <taxon>Bacillati</taxon>
        <taxon>Actinomycetota</taxon>
        <taxon>Actinomycetes</taxon>
        <taxon>Micromonosporales</taxon>
        <taxon>Micromonosporaceae</taxon>
        <taxon>Actinoplanes</taxon>
    </lineage>
</organism>
<name>A0A919S9L8_9ACTN</name>
<evidence type="ECO:0008006" key="4">
    <source>
        <dbReference type="Google" id="ProtNLM"/>
    </source>
</evidence>
<keyword evidence="3" id="KW-1185">Reference proteome</keyword>
<feature type="chain" id="PRO_5037437977" description="F5/8 type C domain-containing protein" evidence="1">
    <location>
        <begin position="29"/>
        <end position="279"/>
    </location>
</feature>
<reference evidence="2" key="1">
    <citation type="submission" date="2021-03" db="EMBL/GenBank/DDBJ databases">
        <title>Whole genome shotgun sequence of Actinoplanes auranticolor NBRC 12245.</title>
        <authorList>
            <person name="Komaki H."/>
            <person name="Tamura T."/>
        </authorList>
    </citation>
    <scope>NUCLEOTIDE SEQUENCE</scope>
    <source>
        <strain evidence="2">NBRC 12245</strain>
    </source>
</reference>
<dbReference type="AlphaFoldDB" id="A0A919S9L8"/>
<evidence type="ECO:0000313" key="2">
    <source>
        <dbReference type="EMBL" id="GIM67329.1"/>
    </source>
</evidence>
<dbReference type="Gene3D" id="2.60.120.260">
    <property type="entry name" value="Galactose-binding domain-like"/>
    <property type="match status" value="1"/>
</dbReference>
<gene>
    <name evidence="2" type="ORF">Aau02nite_26930</name>
</gene>
<comment type="caution">
    <text evidence="2">The sequence shown here is derived from an EMBL/GenBank/DDBJ whole genome shotgun (WGS) entry which is preliminary data.</text>
</comment>
<dbReference type="RefSeq" id="WP_212988686.1">
    <property type="nucleotide sequence ID" value="NZ_BAABEA010000019.1"/>
</dbReference>
<proteinExistence type="predicted"/>
<dbReference type="EMBL" id="BOQL01000021">
    <property type="protein sequence ID" value="GIM67329.1"/>
    <property type="molecule type" value="Genomic_DNA"/>
</dbReference>
<dbReference type="Proteomes" id="UP000681340">
    <property type="component" value="Unassembled WGS sequence"/>
</dbReference>
<sequence>MDRTRAHRAAALLVIAATALCGPAPATAGPSRSGVRLSVDRATLPITGQCNGGELRVRLTNRGPAPVYADAVLTAPAALHLPRRLISTWLPAGYTRTVPVAVSAPAGTPTGTYTVSVTSGEHRVAVPVVVSPARPSADLARSAVRVSASSSRTGFPVCGAVDGDADPAHWGHGTGWADGTGRQWPDWYELTWSGPRQPARVTLTTVGSAQFPTARYGLRDWDVQLATAAGWRTVAAVRGNTAVTVTSTFPRQRTGALRIVTHAANGLNDQSRIVELSVS</sequence>
<evidence type="ECO:0000313" key="3">
    <source>
        <dbReference type="Proteomes" id="UP000681340"/>
    </source>
</evidence>